<dbReference type="Pfam" id="PF12728">
    <property type="entry name" value="HTH_17"/>
    <property type="match status" value="1"/>
</dbReference>
<evidence type="ECO:0000313" key="3">
    <source>
        <dbReference type="Proteomes" id="UP000582646"/>
    </source>
</evidence>
<evidence type="ECO:0000313" key="2">
    <source>
        <dbReference type="EMBL" id="NKY19743.1"/>
    </source>
</evidence>
<feature type="domain" description="Helix-turn-helix" evidence="1">
    <location>
        <begin position="3"/>
        <end position="57"/>
    </location>
</feature>
<dbReference type="SUPFAM" id="SSF46955">
    <property type="entry name" value="Putative DNA-binding domain"/>
    <property type="match status" value="1"/>
</dbReference>
<keyword evidence="3" id="KW-1185">Reference proteome</keyword>
<dbReference type="InterPro" id="IPR041657">
    <property type="entry name" value="HTH_17"/>
</dbReference>
<proteinExistence type="predicted"/>
<accession>A0A846X3L8</accession>
<dbReference type="InterPro" id="IPR009061">
    <property type="entry name" value="DNA-bd_dom_put_sf"/>
</dbReference>
<comment type="caution">
    <text evidence="2">The sequence shown here is derived from an EMBL/GenBank/DDBJ whole genome shotgun (WGS) entry which is preliminary data.</text>
</comment>
<evidence type="ECO:0000259" key="1">
    <source>
        <dbReference type="Pfam" id="PF12728"/>
    </source>
</evidence>
<sequence length="75" mass="8038">MTLLTTREVAKLVSKSPATVADWRKDGIGPAYLKLSPGRQGSVRYELSAVEAWIAERAAATRAVIEAKPIATEVA</sequence>
<dbReference type="Gene3D" id="1.10.10.10">
    <property type="entry name" value="Winged helix-like DNA-binding domain superfamily/Winged helix DNA-binding domain"/>
    <property type="match status" value="1"/>
</dbReference>
<dbReference type="RefSeq" id="WP_168546733.1">
    <property type="nucleotide sequence ID" value="NZ_BAAAKS010000002.1"/>
</dbReference>
<gene>
    <name evidence="2" type="ORF">HF999_15370</name>
</gene>
<protein>
    <submittedName>
        <fullName evidence="2">Helix-turn-helix domain-containing protein</fullName>
    </submittedName>
</protein>
<organism evidence="2 3">
    <name type="scientific">Tsukamurella spumae</name>
    <dbReference type="NCBI Taxonomy" id="44753"/>
    <lineage>
        <taxon>Bacteria</taxon>
        <taxon>Bacillati</taxon>
        <taxon>Actinomycetota</taxon>
        <taxon>Actinomycetes</taxon>
        <taxon>Mycobacteriales</taxon>
        <taxon>Tsukamurellaceae</taxon>
        <taxon>Tsukamurella</taxon>
    </lineage>
</organism>
<dbReference type="InterPro" id="IPR036388">
    <property type="entry name" value="WH-like_DNA-bd_sf"/>
</dbReference>
<reference evidence="2 3" key="1">
    <citation type="submission" date="2020-04" db="EMBL/GenBank/DDBJ databases">
        <title>MicrobeNet Type strains.</title>
        <authorList>
            <person name="Nicholson A.C."/>
        </authorList>
    </citation>
    <scope>NUCLEOTIDE SEQUENCE [LARGE SCALE GENOMIC DNA]</scope>
    <source>
        <strain evidence="2 3">DSM 44113</strain>
    </source>
</reference>
<dbReference type="AlphaFoldDB" id="A0A846X3L8"/>
<dbReference type="EMBL" id="JAAXOQ010000021">
    <property type="protein sequence ID" value="NKY19743.1"/>
    <property type="molecule type" value="Genomic_DNA"/>
</dbReference>
<dbReference type="Proteomes" id="UP000582646">
    <property type="component" value="Unassembled WGS sequence"/>
</dbReference>
<name>A0A846X3L8_9ACTN</name>